<keyword evidence="1" id="KW-0223">Dioxygenase</keyword>
<keyword evidence="2" id="KW-1185">Reference proteome</keyword>
<accession>A0A975DLR1</accession>
<protein>
    <submittedName>
        <fullName evidence="1">Phytanoyl-CoA dioxygenase family protein</fullName>
    </submittedName>
</protein>
<dbReference type="Pfam" id="PF05721">
    <property type="entry name" value="PhyH"/>
    <property type="match status" value="1"/>
</dbReference>
<dbReference type="SUPFAM" id="SSF51197">
    <property type="entry name" value="Clavaminate synthase-like"/>
    <property type="match status" value="1"/>
</dbReference>
<dbReference type="GO" id="GO:0016706">
    <property type="term" value="F:2-oxoglutarate-dependent dioxygenase activity"/>
    <property type="evidence" value="ECO:0007669"/>
    <property type="project" value="UniProtKB-ARBA"/>
</dbReference>
<dbReference type="AlphaFoldDB" id="A0A975DLR1"/>
<proteinExistence type="predicted"/>
<dbReference type="InterPro" id="IPR008775">
    <property type="entry name" value="Phytyl_CoA_dOase-like"/>
</dbReference>
<reference evidence="1" key="1">
    <citation type="submission" date="2021-03" db="EMBL/GenBank/DDBJ databases">
        <title>Complete Genome of Pseudoalteromonas xiamenensis STKMTI.2, a new potential marine bacterium producing anti-Vibrio compounds.</title>
        <authorList>
            <person name="Handayani D.P."/>
            <person name="Isnansetyo A."/>
            <person name="Istiqomah I."/>
            <person name="Jumina J."/>
        </authorList>
    </citation>
    <scope>NUCLEOTIDE SEQUENCE</scope>
    <source>
        <strain evidence="1">STKMTI.2</strain>
    </source>
</reference>
<organism evidence="1 2">
    <name type="scientific">Pseudoalteromonas xiamenensis</name>
    <dbReference type="NCBI Taxonomy" id="882626"/>
    <lineage>
        <taxon>Bacteria</taxon>
        <taxon>Pseudomonadati</taxon>
        <taxon>Pseudomonadota</taxon>
        <taxon>Gammaproteobacteria</taxon>
        <taxon>Alteromonadales</taxon>
        <taxon>Pseudoalteromonadaceae</taxon>
        <taxon>Pseudoalteromonas</taxon>
    </lineage>
</organism>
<gene>
    <name evidence="1" type="ORF">J5O05_08215</name>
</gene>
<keyword evidence="1" id="KW-0560">Oxidoreductase</keyword>
<sequence length="326" mass="38111">MRKLNPDFQLTADHVEKYQRQGFVVLKQFFSLEMIEFLKARVNDEFETPTDHYQKGFDKLRYDLCNGDETIFELLEEEMFQNVMLSLCQEDLFYTQGVGFSLKRSEPGKVNKGFTWHIESQSFGFNRAEDNGTTLWAPLHAIDSKKQRGGMCYVPRDIISGEFMYDFIDPAVFRCMDEHIKSGGIEFEDYVALRDDPLNSGGIARLLEYFSIEDDFELGDVILFDKYVLHRDAPLEAGPLEARDAFSLRFISADSRYDKERAEMIEIPRNYYGYEGPTKFHLEICKEDNELIVESAYFDADRERRFIRADANFYDNLKPNKLEEVA</sequence>
<dbReference type="Proteomes" id="UP000664904">
    <property type="component" value="Chromosome"/>
</dbReference>
<name>A0A975DLR1_9GAMM</name>
<dbReference type="RefSeq" id="WP_208844364.1">
    <property type="nucleotide sequence ID" value="NZ_CP072133.1"/>
</dbReference>
<evidence type="ECO:0000313" key="2">
    <source>
        <dbReference type="Proteomes" id="UP000664904"/>
    </source>
</evidence>
<evidence type="ECO:0000313" key="1">
    <source>
        <dbReference type="EMBL" id="QTH72741.1"/>
    </source>
</evidence>
<dbReference type="KEGG" id="pxi:J5O05_08215"/>
<dbReference type="EMBL" id="CP072133">
    <property type="protein sequence ID" value="QTH72741.1"/>
    <property type="molecule type" value="Genomic_DNA"/>
</dbReference>
<dbReference type="Gene3D" id="2.60.120.620">
    <property type="entry name" value="q2cbj1_9rhob like domain"/>
    <property type="match status" value="1"/>
</dbReference>